<dbReference type="AlphaFoldDB" id="A0A3Q7HMG1"/>
<feature type="domain" description="SKP1 component POZ" evidence="2">
    <location>
        <begin position="50"/>
        <end position="69"/>
    </location>
</feature>
<organism evidence="3">
    <name type="scientific">Solanum lycopersicum</name>
    <name type="common">Tomato</name>
    <name type="synonym">Lycopersicon esculentum</name>
    <dbReference type="NCBI Taxonomy" id="4081"/>
    <lineage>
        <taxon>Eukaryota</taxon>
        <taxon>Viridiplantae</taxon>
        <taxon>Streptophyta</taxon>
        <taxon>Embryophyta</taxon>
        <taxon>Tracheophyta</taxon>
        <taxon>Spermatophyta</taxon>
        <taxon>Magnoliopsida</taxon>
        <taxon>eudicotyledons</taxon>
        <taxon>Gunneridae</taxon>
        <taxon>Pentapetalae</taxon>
        <taxon>asterids</taxon>
        <taxon>lamiids</taxon>
        <taxon>Solanales</taxon>
        <taxon>Solanaceae</taxon>
        <taxon>Solanoideae</taxon>
        <taxon>Solaneae</taxon>
        <taxon>Solanum</taxon>
        <taxon>Solanum subgen. Lycopersicon</taxon>
    </lineage>
</organism>
<dbReference type="GO" id="GO:0006511">
    <property type="term" value="P:ubiquitin-dependent protein catabolic process"/>
    <property type="evidence" value="ECO:0007669"/>
    <property type="project" value="InterPro"/>
</dbReference>
<evidence type="ECO:0000313" key="3">
    <source>
        <dbReference type="EnsemblPlants" id="Solyc06g043354.1.1"/>
    </source>
</evidence>
<evidence type="ECO:0000256" key="1">
    <source>
        <dbReference type="ARBA" id="ARBA00004906"/>
    </source>
</evidence>
<protein>
    <recommendedName>
        <fullName evidence="2">SKP1 component POZ domain-containing protein</fullName>
    </recommendedName>
</protein>
<dbReference type="Pfam" id="PF03931">
    <property type="entry name" value="Skp1_POZ"/>
    <property type="match status" value="1"/>
</dbReference>
<reference evidence="3" key="1">
    <citation type="journal article" date="2012" name="Nature">
        <title>The tomato genome sequence provides insights into fleshy fruit evolution.</title>
        <authorList>
            <consortium name="Tomato Genome Consortium"/>
        </authorList>
    </citation>
    <scope>NUCLEOTIDE SEQUENCE [LARGE SCALE GENOMIC DNA]</scope>
    <source>
        <strain evidence="3">cv. Heinz 1706</strain>
    </source>
</reference>
<dbReference type="SMR" id="A0A3Q7HMG1"/>
<name>A0A3Q7HMG1_SOLLC</name>
<proteinExistence type="predicted"/>
<comment type="pathway">
    <text evidence="1">Protein modification; protein ubiquitination.</text>
</comment>
<dbReference type="InterPro" id="IPR011333">
    <property type="entry name" value="SKP1/BTB/POZ_sf"/>
</dbReference>
<dbReference type="Proteomes" id="UP000004994">
    <property type="component" value="Chromosome 6"/>
</dbReference>
<dbReference type="EnsemblPlants" id="Solyc06g043354.1.1">
    <property type="protein sequence ID" value="Solyc06g043354.1.1"/>
    <property type="gene ID" value="Solyc06g043354.1"/>
</dbReference>
<sequence length="91" mass="10266">MNIINKKIKGQCSSKNLQGLLTLNSPSKMIILRSFKGETFEVDEAVVLEPIPVPNITSQILAKVIEYYKCQVEIPKAKDKTTKEDLRIFDA</sequence>
<dbReference type="SUPFAM" id="SSF54695">
    <property type="entry name" value="POZ domain"/>
    <property type="match status" value="1"/>
</dbReference>
<dbReference type="InParanoid" id="A0A3Q7HMG1"/>
<evidence type="ECO:0000313" key="4">
    <source>
        <dbReference type="Proteomes" id="UP000004994"/>
    </source>
</evidence>
<accession>A0A3Q7HMG1</accession>
<dbReference type="STRING" id="4081.A0A3Q7HMG1"/>
<reference evidence="3" key="2">
    <citation type="submission" date="2019-01" db="UniProtKB">
        <authorList>
            <consortium name="EnsemblPlants"/>
        </authorList>
    </citation>
    <scope>IDENTIFICATION</scope>
    <source>
        <strain evidence="3">cv. Heinz 1706</strain>
    </source>
</reference>
<dbReference type="InterPro" id="IPR016073">
    <property type="entry name" value="Skp1_comp_POZ"/>
</dbReference>
<dbReference type="Gene3D" id="3.30.710.10">
    <property type="entry name" value="Potassium Channel Kv1.1, Chain A"/>
    <property type="match status" value="1"/>
</dbReference>
<dbReference type="Gramene" id="Solyc06g043354.1.1">
    <property type="protein sequence ID" value="Solyc06g043354.1.1"/>
    <property type="gene ID" value="Solyc06g043354.1"/>
</dbReference>
<keyword evidence="4" id="KW-1185">Reference proteome</keyword>
<evidence type="ECO:0000259" key="2">
    <source>
        <dbReference type="Pfam" id="PF03931"/>
    </source>
</evidence>